<evidence type="ECO:0000313" key="2">
    <source>
        <dbReference type="Proteomes" id="UP001178461"/>
    </source>
</evidence>
<gene>
    <name evidence="1" type="ORF">PODLI_1B012251</name>
</gene>
<dbReference type="AlphaFoldDB" id="A0AA35KQE3"/>
<protein>
    <submittedName>
        <fullName evidence="1">Uncharacterized protein</fullName>
    </submittedName>
</protein>
<evidence type="ECO:0000313" key="1">
    <source>
        <dbReference type="EMBL" id="CAI5781692.1"/>
    </source>
</evidence>
<organism evidence="1 2">
    <name type="scientific">Podarcis lilfordi</name>
    <name type="common">Lilford's wall lizard</name>
    <dbReference type="NCBI Taxonomy" id="74358"/>
    <lineage>
        <taxon>Eukaryota</taxon>
        <taxon>Metazoa</taxon>
        <taxon>Chordata</taxon>
        <taxon>Craniata</taxon>
        <taxon>Vertebrata</taxon>
        <taxon>Euteleostomi</taxon>
        <taxon>Lepidosauria</taxon>
        <taxon>Squamata</taxon>
        <taxon>Bifurcata</taxon>
        <taxon>Unidentata</taxon>
        <taxon>Episquamata</taxon>
        <taxon>Laterata</taxon>
        <taxon>Lacertibaenia</taxon>
        <taxon>Lacertidae</taxon>
        <taxon>Podarcis</taxon>
    </lineage>
</organism>
<dbReference type="Proteomes" id="UP001178461">
    <property type="component" value="Chromosome 8"/>
</dbReference>
<reference evidence="1" key="1">
    <citation type="submission" date="2022-12" db="EMBL/GenBank/DDBJ databases">
        <authorList>
            <person name="Alioto T."/>
            <person name="Alioto T."/>
            <person name="Gomez Garrido J."/>
        </authorList>
    </citation>
    <scope>NUCLEOTIDE SEQUENCE</scope>
</reference>
<name>A0AA35KQE3_9SAUR</name>
<accession>A0AA35KQE3</accession>
<proteinExistence type="predicted"/>
<dbReference type="EMBL" id="OX395133">
    <property type="protein sequence ID" value="CAI5781692.1"/>
    <property type="molecule type" value="Genomic_DNA"/>
</dbReference>
<keyword evidence="2" id="KW-1185">Reference proteome</keyword>
<sequence length="114" mass="12801">MCDSNLHNNLVRCLLKPSGAGQQLHLPPHLLSTPPTPRPCSSSGLIDRPSVVGRCAALKEYDSMISVSWLLADLQKEQRYAVKLDFRFLQNICTWSCHAKTPERLPTKPRCSMK</sequence>